<proteinExistence type="predicted"/>
<reference evidence="1 2" key="1">
    <citation type="journal article" date="2016" name="Nat. Commun.">
        <title>Thousands of microbial genomes shed light on interconnected biogeochemical processes in an aquifer system.</title>
        <authorList>
            <person name="Anantharaman K."/>
            <person name="Brown C.T."/>
            <person name="Hug L.A."/>
            <person name="Sharon I."/>
            <person name="Castelle C.J."/>
            <person name="Probst A.J."/>
            <person name="Thomas B.C."/>
            <person name="Singh A."/>
            <person name="Wilkins M.J."/>
            <person name="Karaoz U."/>
            <person name="Brodie E.L."/>
            <person name="Williams K.H."/>
            <person name="Hubbard S.S."/>
            <person name="Banfield J.F."/>
        </authorList>
    </citation>
    <scope>NUCLEOTIDE SEQUENCE [LARGE SCALE GENOMIC DNA]</scope>
</reference>
<comment type="caution">
    <text evidence="1">The sequence shown here is derived from an EMBL/GenBank/DDBJ whole genome shotgun (WGS) entry which is preliminary data.</text>
</comment>
<evidence type="ECO:0000313" key="1">
    <source>
        <dbReference type="EMBL" id="OGW98067.1"/>
    </source>
</evidence>
<dbReference type="PANTHER" id="PTHR40275">
    <property type="entry name" value="SSL7038 PROTEIN"/>
    <property type="match status" value="1"/>
</dbReference>
<dbReference type="EMBL" id="MHFR01000037">
    <property type="protein sequence ID" value="OGW98067.1"/>
    <property type="molecule type" value="Genomic_DNA"/>
</dbReference>
<dbReference type="AlphaFoldDB" id="A0A1G1KYT8"/>
<protein>
    <submittedName>
        <fullName evidence="1">Putative addiction module antidote protein</fullName>
    </submittedName>
</protein>
<accession>A0A1G1KYT8</accession>
<organism evidence="1 2">
    <name type="scientific">Candidatus Danuiimicrobium aquiferis</name>
    <dbReference type="NCBI Taxonomy" id="1801832"/>
    <lineage>
        <taxon>Bacteria</taxon>
        <taxon>Pseudomonadati</taxon>
        <taxon>Candidatus Omnitrophota</taxon>
        <taxon>Candidatus Danuiimicrobium</taxon>
    </lineage>
</organism>
<dbReference type="Proteomes" id="UP000178187">
    <property type="component" value="Unassembled WGS sequence"/>
</dbReference>
<gene>
    <name evidence="1" type="ORF">A3G33_07515</name>
</gene>
<dbReference type="PANTHER" id="PTHR40275:SF1">
    <property type="entry name" value="SSL7038 PROTEIN"/>
    <property type="match status" value="1"/>
</dbReference>
<dbReference type="Pfam" id="PF21716">
    <property type="entry name" value="dnstrm_HI1420"/>
    <property type="match status" value="1"/>
</dbReference>
<dbReference type="InterPro" id="IPR014057">
    <property type="entry name" value="HI1420"/>
</dbReference>
<evidence type="ECO:0000313" key="2">
    <source>
        <dbReference type="Proteomes" id="UP000178187"/>
    </source>
</evidence>
<dbReference type="NCBIfam" id="TIGR02684">
    <property type="entry name" value="dnstrm_HI1420"/>
    <property type="match status" value="1"/>
</dbReference>
<sequence length="106" mass="12030">MKPYVSYHDLLMRDLKDPKEAQGYLNAALEEGDEKLFLVALKNVLDARGGLSKFSRQTKLNRVSLYRMLSRQGNPEWASIISLLRALGIQFRLTGKKPTTLHKKAA</sequence>
<name>A0A1G1KYT8_9BACT</name>